<comment type="caution">
    <text evidence="2">The sequence shown here is derived from an EMBL/GenBank/DDBJ whole genome shotgun (WGS) entry which is preliminary data.</text>
</comment>
<organism evidence="2 3">
    <name type="scientific">Vibrio algivorus</name>
    <dbReference type="NCBI Taxonomy" id="1667024"/>
    <lineage>
        <taxon>Bacteria</taxon>
        <taxon>Pseudomonadati</taxon>
        <taxon>Pseudomonadota</taxon>
        <taxon>Gammaproteobacteria</taxon>
        <taxon>Vibrionales</taxon>
        <taxon>Vibrionaceae</taxon>
        <taxon>Vibrio</taxon>
    </lineage>
</organism>
<dbReference type="RefSeq" id="WP_089123420.1">
    <property type="nucleotide sequence ID" value="NZ_BSPV01000009.1"/>
</dbReference>
<gene>
    <name evidence="2" type="ORF">GCM10007931_25230</name>
</gene>
<proteinExistence type="predicted"/>
<feature type="transmembrane region" description="Helical" evidence="1">
    <location>
        <begin position="208"/>
        <end position="229"/>
    </location>
</feature>
<dbReference type="EMBL" id="BSPV01000009">
    <property type="protein sequence ID" value="GLT15548.1"/>
    <property type="molecule type" value="Genomic_DNA"/>
</dbReference>
<dbReference type="PANTHER" id="PTHR34219">
    <property type="entry name" value="IRON-REGULATED INNER MEMBRANE PROTEIN-RELATED"/>
    <property type="match status" value="1"/>
</dbReference>
<feature type="transmembrane region" description="Helical" evidence="1">
    <location>
        <begin position="29"/>
        <end position="53"/>
    </location>
</feature>
<evidence type="ECO:0000313" key="3">
    <source>
        <dbReference type="Proteomes" id="UP001157156"/>
    </source>
</evidence>
<dbReference type="InterPro" id="IPR005625">
    <property type="entry name" value="PepSY-ass_TM"/>
</dbReference>
<accession>A0ABQ6EQZ3</accession>
<feature type="transmembrane region" description="Helical" evidence="1">
    <location>
        <begin position="158"/>
        <end position="178"/>
    </location>
</feature>
<keyword evidence="3" id="KW-1185">Reference proteome</keyword>
<sequence length="487" mass="54358">MHSATRSVQKGVANAAQEKRNFYFIAWRWHFYAGLFVVPFMCMLAITGLIMLYGPQIESAQYGDKIHVDPLSSQVEASDQLAAVQLAYPDSTVKEFIPAHATNEANRFAIIKPDGTGWFVLVNQYTGQLVGEIDRDNLYALANEIHGTLLIGDLGDRLIEIAASLAIVLLITGLYMWWPRDNASKAGFFKIRLQSGKRIFWRDLHANIGGITSLFLLFFLITGLSWAGVWGGQLVQGWSTFPAEKYYGIPVSDKTHASMNHGNEKEVPWNLEQAPMPISDKKLNSDPEEADLHAVHNMTMPKAHYNVEAQDLDTVINTGQRLGFRYFRVMLPTDDTGVYTLSADTISGDIQDPTQDRTVHIDQYSKQTIIDFNWGDYALMAKFMAAGVGLHEGELGWWNKALNTALCLMFMFISVSGVVMWWLRKPSGAGRLVPPPMPKDTRLWKIGALVMIITSVAFPMAGLAIISMLLLDFIVLSRIPAVARLVK</sequence>
<feature type="transmembrane region" description="Helical" evidence="1">
    <location>
        <begin position="443"/>
        <end position="471"/>
    </location>
</feature>
<keyword evidence="1" id="KW-0472">Membrane</keyword>
<dbReference type="PANTHER" id="PTHR34219:SF1">
    <property type="entry name" value="PEPSY DOMAIN-CONTAINING PROTEIN"/>
    <property type="match status" value="1"/>
</dbReference>
<reference evidence="3" key="1">
    <citation type="journal article" date="2019" name="Int. J. Syst. Evol. Microbiol.">
        <title>The Global Catalogue of Microorganisms (GCM) 10K type strain sequencing project: providing services to taxonomists for standard genome sequencing and annotation.</title>
        <authorList>
            <consortium name="The Broad Institute Genomics Platform"/>
            <consortium name="The Broad Institute Genome Sequencing Center for Infectious Disease"/>
            <person name="Wu L."/>
            <person name="Ma J."/>
        </authorList>
    </citation>
    <scope>NUCLEOTIDE SEQUENCE [LARGE SCALE GENOMIC DNA]</scope>
    <source>
        <strain evidence="3">NBRC 111146</strain>
    </source>
</reference>
<feature type="transmembrane region" description="Helical" evidence="1">
    <location>
        <begin position="401"/>
        <end position="423"/>
    </location>
</feature>
<evidence type="ECO:0000256" key="1">
    <source>
        <dbReference type="SAM" id="Phobius"/>
    </source>
</evidence>
<evidence type="ECO:0000313" key="2">
    <source>
        <dbReference type="EMBL" id="GLT15548.1"/>
    </source>
</evidence>
<keyword evidence="1" id="KW-0812">Transmembrane</keyword>
<name>A0ABQ6EQZ3_9VIBR</name>
<dbReference type="Proteomes" id="UP001157156">
    <property type="component" value="Unassembled WGS sequence"/>
</dbReference>
<keyword evidence="1" id="KW-1133">Transmembrane helix</keyword>
<dbReference type="Pfam" id="PF03929">
    <property type="entry name" value="PepSY_TM"/>
    <property type="match status" value="1"/>
</dbReference>
<protein>
    <submittedName>
        <fullName evidence="2">Membrane protein</fullName>
    </submittedName>
</protein>